<dbReference type="Gene3D" id="1.25.10.10">
    <property type="entry name" value="Leucine-rich Repeat Variant"/>
    <property type="match status" value="1"/>
</dbReference>
<feature type="region of interest" description="Disordered" evidence="1">
    <location>
        <begin position="113"/>
        <end position="133"/>
    </location>
</feature>
<evidence type="ECO:0000313" key="3">
    <source>
        <dbReference type="Proteomes" id="UP001061958"/>
    </source>
</evidence>
<accession>A0A9C7Q1W4</accession>
<dbReference type="SUPFAM" id="SSF48371">
    <property type="entry name" value="ARM repeat"/>
    <property type="match status" value="1"/>
</dbReference>
<organism evidence="2 3">
    <name type="scientific">Galdieria partita</name>
    <dbReference type="NCBI Taxonomy" id="83374"/>
    <lineage>
        <taxon>Eukaryota</taxon>
        <taxon>Rhodophyta</taxon>
        <taxon>Bangiophyceae</taxon>
        <taxon>Galdieriales</taxon>
        <taxon>Galdieriaceae</taxon>
        <taxon>Galdieria</taxon>
    </lineage>
</organism>
<name>A0A9C7Q1W4_9RHOD</name>
<reference evidence="2" key="1">
    <citation type="journal article" date="2022" name="Proc. Natl. Acad. Sci. U.S.A.">
        <title>Life cycle and functional genomics of the unicellular red alga Galdieria for elucidating algal and plant evolution and industrial use.</title>
        <authorList>
            <person name="Hirooka S."/>
            <person name="Itabashi T."/>
            <person name="Ichinose T.M."/>
            <person name="Onuma R."/>
            <person name="Fujiwara T."/>
            <person name="Yamashita S."/>
            <person name="Jong L.W."/>
            <person name="Tomita R."/>
            <person name="Iwane A.H."/>
            <person name="Miyagishima S.Y."/>
        </authorList>
    </citation>
    <scope>NUCLEOTIDE SEQUENCE</scope>
    <source>
        <strain evidence="2">NBRC 102759</strain>
    </source>
</reference>
<dbReference type="InterPro" id="IPR011989">
    <property type="entry name" value="ARM-like"/>
</dbReference>
<reference evidence="2" key="2">
    <citation type="submission" date="2022-01" db="EMBL/GenBank/DDBJ databases">
        <authorList>
            <person name="Hirooka S."/>
            <person name="Miyagishima S.Y."/>
        </authorList>
    </citation>
    <scope>NUCLEOTIDE SEQUENCE</scope>
    <source>
        <strain evidence="2">NBRC 102759</strain>
    </source>
</reference>
<feature type="region of interest" description="Disordered" evidence="1">
    <location>
        <begin position="616"/>
        <end position="678"/>
    </location>
</feature>
<dbReference type="EMBL" id="BQMJ01000056">
    <property type="protein sequence ID" value="GJQ14525.1"/>
    <property type="molecule type" value="Genomic_DNA"/>
</dbReference>
<comment type="caution">
    <text evidence="2">The sequence shown here is derived from an EMBL/GenBank/DDBJ whole genome shotgun (WGS) entry which is preliminary data.</text>
</comment>
<feature type="region of interest" description="Disordered" evidence="1">
    <location>
        <begin position="205"/>
        <end position="283"/>
    </location>
</feature>
<feature type="compositionally biased region" description="Low complexity" evidence="1">
    <location>
        <begin position="561"/>
        <end position="580"/>
    </location>
</feature>
<dbReference type="InterPro" id="IPR016024">
    <property type="entry name" value="ARM-type_fold"/>
</dbReference>
<feature type="compositionally biased region" description="Polar residues" evidence="1">
    <location>
        <begin position="8"/>
        <end position="21"/>
    </location>
</feature>
<protein>
    <recommendedName>
        <fullName evidence="4">TOG domain-containing protein</fullName>
    </recommendedName>
</protein>
<feature type="region of interest" description="Disordered" evidence="1">
    <location>
        <begin position="560"/>
        <end position="595"/>
    </location>
</feature>
<feature type="compositionally biased region" description="Basic and acidic residues" evidence="1">
    <location>
        <begin position="585"/>
        <end position="595"/>
    </location>
</feature>
<evidence type="ECO:0000313" key="2">
    <source>
        <dbReference type="EMBL" id="GJQ14525.1"/>
    </source>
</evidence>
<gene>
    <name evidence="2" type="ORF">GpartN1_g6316.t1</name>
</gene>
<sequence length="678" mass="75522">MFRKGSINDVSTKSQRKNPSNKAMEAISRLAKRFQRKKQDHCAISVLVTTQQDIGQEDHLDNETSEMLLHTHSEGQLKKASSSKFKVNELLESEFEGIEKVACVKEIRDISVQQDKQTDENSSQSLQTTQLSSNEIVCQEENELDVNENQQKLKIEDVSSIAIVPTESLSNTENAQNIEKTFSNGNVSQVTNESSQFTKRFDNNLNEQTHSSGCSEEWPENNHSCEKKSKRKGRKHDMQVDTNGEKTHLAKKEIQATELTKRKSKNSVEAPASPISSTRYPWEEPGYAEGSGLSQILSESELTKEASEWLTVLATLESEWSHRVAVLKRIRFTLNVAMNSNCRNVTEVFSTVSIRNALIIQTTDLRSSLVKEAFETIATICEKLGNSRDFYLTSALFLDKAVLLGIVKTTKVIAKPAEECGKRIVASTAAEAVLPVLCSTIRFGVHPTAREKCTSLLLYILKKGPPLVRHTEDISSLVAKNQSHETSPQEIRGLQYSISEFTSEDSGLRSLESALASAIGDSHGSTREAGLSCLHEMERHWPERTQGLVQALDPSLRRRALSSLSSNSSQSTRSSAASSNRARKTVKEWKAEAQKTRRNLENTSVFSDEPTVIAEDSIADNAERTVKTGQDSCNLPKRNSLDTVDNSSGMEHRSLKRAETSNSMDSNKVRNRDSLRVR</sequence>
<keyword evidence="3" id="KW-1185">Reference proteome</keyword>
<feature type="compositionally biased region" description="Polar residues" evidence="1">
    <location>
        <begin position="205"/>
        <end position="214"/>
    </location>
</feature>
<evidence type="ECO:0000256" key="1">
    <source>
        <dbReference type="SAM" id="MobiDB-lite"/>
    </source>
</evidence>
<dbReference type="AlphaFoldDB" id="A0A9C7Q1W4"/>
<proteinExistence type="predicted"/>
<feature type="compositionally biased region" description="Basic and acidic residues" evidence="1">
    <location>
        <begin position="667"/>
        <end position="678"/>
    </location>
</feature>
<dbReference type="Proteomes" id="UP001061958">
    <property type="component" value="Unassembled WGS sequence"/>
</dbReference>
<feature type="compositionally biased region" description="Basic and acidic residues" evidence="1">
    <location>
        <begin position="650"/>
        <end position="659"/>
    </location>
</feature>
<feature type="region of interest" description="Disordered" evidence="1">
    <location>
        <begin position="1"/>
        <end position="23"/>
    </location>
</feature>
<evidence type="ECO:0008006" key="4">
    <source>
        <dbReference type="Google" id="ProtNLM"/>
    </source>
</evidence>
<dbReference type="OrthoDB" id="46159at2759"/>
<feature type="compositionally biased region" description="Basic and acidic residues" evidence="1">
    <location>
        <begin position="236"/>
        <end position="261"/>
    </location>
</feature>
<feature type="compositionally biased region" description="Low complexity" evidence="1">
    <location>
        <begin position="122"/>
        <end position="133"/>
    </location>
</feature>